<dbReference type="PANTHER" id="PTHR42776:SF27">
    <property type="entry name" value="DIPEPTIDYL PEPTIDASE FAMILY MEMBER 6"/>
    <property type="match status" value="1"/>
</dbReference>
<evidence type="ECO:0000313" key="7">
    <source>
        <dbReference type="EMBL" id="BAJ63504.1"/>
    </source>
</evidence>
<dbReference type="EMBL" id="AP012029">
    <property type="protein sequence ID" value="BAJ63504.1"/>
    <property type="molecule type" value="Genomic_DNA"/>
</dbReference>
<sequence>MFRIESLLSARLFVSPQVVGERLYFISNLSGHLSLYAMNYGGSVPEPLLPPNLALQNPHLLGGYPFYVFADLNKILVMLDNDGDENYQPMVIPLEGGYPEPVFTEALANSRVHLVHCDPRTHQVYFSAESRDSDLQTTYLANLATGEIESIAASLYGSYPLCYSDDHRRMILVDSYTQGDHVLYLWERGGNGLKLVYGKPMEQRQAGEDVPLNGINSGVFVNQDSGLLVSCAVFDDRYGPAYLDLNQPGQLVEMKVEGIAHSGDGEMVGIQHLKDDRYLVEYNIDGCSWLYEATVDFSSMTLRLQRPIVGNHPPFVDGMLASYLYDEESDRYAVSYSTATSPTQLYTIEGADRQTIVQHTRERVLGIDADLLSPGEDASLISFDGTRISARLYLPSPFLGYQGARPLVYYIHGGPQSQERPDFAWFSMPLIQFLTLNGFAVFVPNVRGSTGYGLSYTKQVDRDWGGKDRLDHVHALKVLAKDPRVDVKRAGVVGRSYGGYMTLTLAARHPELWSAAVDMFGPFDLITFLERIPPTWKPYFKLVLGDPVEDREFLVERSPKTYMDQIACPLLVIQGKNDPRVVEQESRDLVEYLRGKGKSVEYLMFENEGHDVLKYENRVRCYNAITDFFKRTLKP</sequence>
<keyword evidence="8" id="KW-1185">Reference proteome</keyword>
<dbReference type="KEGG" id="atm:ANT_14760"/>
<dbReference type="Gene3D" id="2.120.10.30">
    <property type="entry name" value="TolB, C-terminal domain"/>
    <property type="match status" value="1"/>
</dbReference>
<dbReference type="OrthoDB" id="108903at2"/>
<evidence type="ECO:0000313" key="8">
    <source>
        <dbReference type="Proteomes" id="UP000008922"/>
    </source>
</evidence>
<accession>E8N4Z0</accession>
<reference evidence="7 8" key="1">
    <citation type="submission" date="2010-12" db="EMBL/GenBank/DDBJ databases">
        <title>Whole genome sequence of Anaerolinea thermophila UNI-1.</title>
        <authorList>
            <person name="Narita-Yamada S."/>
            <person name="Kishi E."/>
            <person name="Watanabe Y."/>
            <person name="Takasaki K."/>
            <person name="Ankai A."/>
            <person name="Oguchi A."/>
            <person name="Fukui S."/>
            <person name="Takahashi M."/>
            <person name="Yashiro I."/>
            <person name="Hosoyama A."/>
            <person name="Sekiguchi Y."/>
            <person name="Hanada S."/>
            <person name="Fujita N."/>
        </authorList>
    </citation>
    <scope>NUCLEOTIDE SEQUENCE [LARGE SCALE GENOMIC DNA]</scope>
    <source>
        <strain evidence="8">DSM 14523 / JCM 11388 / NBRC 100420 / UNI-1</strain>
    </source>
</reference>
<protein>
    <recommendedName>
        <fullName evidence="4">Acyl-peptide hydrolase</fullName>
    </recommendedName>
    <alternativeName>
        <fullName evidence="3">Acylaminoacyl-peptidase</fullName>
    </alternativeName>
</protein>
<dbReference type="Proteomes" id="UP000008922">
    <property type="component" value="Chromosome"/>
</dbReference>
<dbReference type="InterPro" id="IPR001375">
    <property type="entry name" value="Peptidase_S9_cat"/>
</dbReference>
<dbReference type="Gene3D" id="3.40.50.1820">
    <property type="entry name" value="alpha/beta hydrolase"/>
    <property type="match status" value="1"/>
</dbReference>
<evidence type="ECO:0000256" key="1">
    <source>
        <dbReference type="ARBA" id="ARBA00022801"/>
    </source>
</evidence>
<comment type="function">
    <text evidence="5">This enzyme catalyzes the hydrolysis of the N-terminal peptide bond of an N-acetylated peptide to generate an N-acetylated amino acid and a peptide with a free N-terminus. It preferentially cleaves off Ac-Ala, Ac-Met and Ac-Ser. Also, involved in the degradation of oxidized and glycated proteins.</text>
</comment>
<dbReference type="GO" id="GO:0006508">
    <property type="term" value="P:proteolysis"/>
    <property type="evidence" value="ECO:0007669"/>
    <property type="project" value="InterPro"/>
</dbReference>
<evidence type="ECO:0000256" key="5">
    <source>
        <dbReference type="ARBA" id="ARBA00045885"/>
    </source>
</evidence>
<dbReference type="SUPFAM" id="SSF53474">
    <property type="entry name" value="alpha/beta-Hydrolases"/>
    <property type="match status" value="1"/>
</dbReference>
<proteinExistence type="predicted"/>
<dbReference type="SUPFAM" id="SSF50993">
    <property type="entry name" value="Peptidase/esterase 'gauge' domain"/>
    <property type="match status" value="1"/>
</dbReference>
<keyword evidence="2" id="KW-0007">Acetylation</keyword>
<dbReference type="PANTHER" id="PTHR42776">
    <property type="entry name" value="SERINE PEPTIDASE S9 FAMILY MEMBER"/>
    <property type="match status" value="1"/>
</dbReference>
<name>E8N4Z0_ANATU</name>
<dbReference type="HOGENOM" id="CLU_008615_3_2_0"/>
<dbReference type="AlphaFoldDB" id="E8N4Z0"/>
<dbReference type="eggNOG" id="COG1506">
    <property type="taxonomic scope" value="Bacteria"/>
</dbReference>
<evidence type="ECO:0000256" key="2">
    <source>
        <dbReference type="ARBA" id="ARBA00022990"/>
    </source>
</evidence>
<evidence type="ECO:0000259" key="6">
    <source>
        <dbReference type="Pfam" id="PF00326"/>
    </source>
</evidence>
<dbReference type="InParanoid" id="E8N4Z0"/>
<dbReference type="InterPro" id="IPR002471">
    <property type="entry name" value="Pept_S9_AS"/>
</dbReference>
<dbReference type="RefSeq" id="WP_013559886.1">
    <property type="nucleotide sequence ID" value="NC_014960.1"/>
</dbReference>
<evidence type="ECO:0000256" key="3">
    <source>
        <dbReference type="ARBA" id="ARBA00032284"/>
    </source>
</evidence>
<gene>
    <name evidence="7" type="ordered locus">ANT_14760</name>
</gene>
<evidence type="ECO:0000256" key="4">
    <source>
        <dbReference type="ARBA" id="ARBA00032596"/>
    </source>
</evidence>
<dbReference type="GO" id="GO:0004252">
    <property type="term" value="F:serine-type endopeptidase activity"/>
    <property type="evidence" value="ECO:0007669"/>
    <property type="project" value="InterPro"/>
</dbReference>
<organism evidence="7 8">
    <name type="scientific">Anaerolinea thermophila (strain DSM 14523 / JCM 11388 / NBRC 100420 / UNI-1)</name>
    <dbReference type="NCBI Taxonomy" id="926569"/>
    <lineage>
        <taxon>Bacteria</taxon>
        <taxon>Bacillati</taxon>
        <taxon>Chloroflexota</taxon>
        <taxon>Anaerolineae</taxon>
        <taxon>Anaerolineales</taxon>
        <taxon>Anaerolineaceae</taxon>
        <taxon>Anaerolinea</taxon>
    </lineage>
</organism>
<dbReference type="InterPro" id="IPR029058">
    <property type="entry name" value="AB_hydrolase_fold"/>
</dbReference>
<keyword evidence="1 7" id="KW-0378">Hydrolase</keyword>
<dbReference type="Pfam" id="PF00326">
    <property type="entry name" value="Peptidase_S9"/>
    <property type="match status" value="1"/>
</dbReference>
<dbReference type="InterPro" id="IPR011042">
    <property type="entry name" value="6-blade_b-propeller_TolB-like"/>
</dbReference>
<dbReference type="STRING" id="926569.ANT_14760"/>
<dbReference type="PROSITE" id="PS00708">
    <property type="entry name" value="PRO_ENDOPEP_SER"/>
    <property type="match status" value="1"/>
</dbReference>
<feature type="domain" description="Peptidase S9 prolyl oligopeptidase catalytic" evidence="6">
    <location>
        <begin position="429"/>
        <end position="634"/>
    </location>
</feature>